<evidence type="ECO:0000313" key="4">
    <source>
        <dbReference type="Proteomes" id="UP000308760"/>
    </source>
</evidence>
<reference evidence="3 4" key="2">
    <citation type="submission" date="2019-05" db="EMBL/GenBank/DDBJ databases">
        <title>Glycomyces buryatensis sp. nov.</title>
        <authorList>
            <person name="Nikitina E."/>
        </authorList>
    </citation>
    <scope>NUCLEOTIDE SEQUENCE [LARGE SCALE GENOMIC DNA]</scope>
    <source>
        <strain evidence="3 4">18</strain>
    </source>
</reference>
<dbReference type="Proteomes" id="UP000308760">
    <property type="component" value="Unassembled WGS sequence"/>
</dbReference>
<sequence length="161" mass="17095">MEFSDFRLALQLIGAVLSIVQYLLVQTNRLKATEPVALLMLVGASGTLLGSAVMGLDWGLILLQTAWLVIIFGTLFVHWRAALAAAASAEAEPAAAVFEPLVAQSALAEFAEPEFAEPVYRDSVYAEAAHSEPVYVEPASSPPVYVEPHITGELELVGAAS</sequence>
<name>A0A4S8PQI7_9ACTN</name>
<keyword evidence="1" id="KW-0812">Transmembrane</keyword>
<evidence type="ECO:0000256" key="1">
    <source>
        <dbReference type="SAM" id="Phobius"/>
    </source>
</evidence>
<feature type="transmembrane region" description="Helical" evidence="1">
    <location>
        <begin position="60"/>
        <end position="79"/>
    </location>
</feature>
<reference evidence="4" key="1">
    <citation type="submission" date="2019-04" db="EMBL/GenBank/DDBJ databases">
        <title>Nocardioides xinjiangensis sp. nov.</title>
        <authorList>
            <person name="Liu S."/>
        </authorList>
    </citation>
    <scope>NUCLEOTIDE SEQUENCE [LARGE SCALE GENOMIC DNA]</scope>
    <source>
        <strain evidence="4">18</strain>
    </source>
</reference>
<gene>
    <name evidence="3" type="ORF">FAB82_25005</name>
</gene>
<keyword evidence="1" id="KW-1133">Transmembrane helix</keyword>
<dbReference type="InterPro" id="IPR058058">
    <property type="entry name" value="CBU_0592-like"/>
</dbReference>
<comment type="caution">
    <text evidence="3">The sequence shown here is derived from an EMBL/GenBank/DDBJ whole genome shotgun (WGS) entry which is preliminary data.</text>
</comment>
<evidence type="ECO:0000313" key="3">
    <source>
        <dbReference type="EMBL" id="THV33410.1"/>
    </source>
</evidence>
<dbReference type="AlphaFoldDB" id="A0A4S8PQI7"/>
<keyword evidence="1" id="KW-0472">Membrane</keyword>
<dbReference type="Pfam" id="PF26604">
    <property type="entry name" value="CBU_0592"/>
    <property type="match status" value="1"/>
</dbReference>
<dbReference type="OrthoDB" id="73992at2"/>
<evidence type="ECO:0000259" key="2">
    <source>
        <dbReference type="Pfam" id="PF26604"/>
    </source>
</evidence>
<feature type="transmembrane region" description="Helical" evidence="1">
    <location>
        <begin position="6"/>
        <end position="24"/>
    </location>
</feature>
<dbReference type="EMBL" id="STGY01000083">
    <property type="protein sequence ID" value="THV33410.1"/>
    <property type="molecule type" value="Genomic_DNA"/>
</dbReference>
<dbReference type="RefSeq" id="WP_136537291.1">
    <property type="nucleotide sequence ID" value="NZ_STGY01000083.1"/>
</dbReference>
<keyword evidence="4" id="KW-1185">Reference proteome</keyword>
<proteinExistence type="predicted"/>
<feature type="transmembrane region" description="Helical" evidence="1">
    <location>
        <begin position="36"/>
        <end position="54"/>
    </location>
</feature>
<organism evidence="3 4">
    <name type="scientific">Glycomyces buryatensis</name>
    <dbReference type="NCBI Taxonomy" id="2570927"/>
    <lineage>
        <taxon>Bacteria</taxon>
        <taxon>Bacillati</taxon>
        <taxon>Actinomycetota</taxon>
        <taxon>Actinomycetes</taxon>
        <taxon>Glycomycetales</taxon>
        <taxon>Glycomycetaceae</taxon>
        <taxon>Glycomyces</taxon>
    </lineage>
</organism>
<protein>
    <recommendedName>
        <fullName evidence="2">CBU-0592-like domain-containing protein</fullName>
    </recommendedName>
</protein>
<accession>A0A4S8PQI7</accession>
<feature type="domain" description="CBU-0592-like" evidence="2">
    <location>
        <begin position="10"/>
        <end position="80"/>
    </location>
</feature>